<keyword evidence="1" id="KW-0472">Membrane</keyword>
<keyword evidence="1" id="KW-0812">Transmembrane</keyword>
<dbReference type="InterPro" id="IPR025460">
    <property type="entry name" value="DUF4280"/>
</dbReference>
<sequence length="193" mass="21771">MYEVYRAKMLFTVWIFSIFGFTNYRVLYTQSTQKTNNMSEKHLVCQGAVCKCNFGTTPDKLKVNTQSRRYINDKDGKQKLTATHVDIGSTFEKNTFGSCSKKNNTPCTAVVTQWSGYYDKIIIEDNGGMVLLEDSKATCPIGGTDCITIINHGQIAELGPKNMEKADQDIMKELCPILTEPEKPQHSLTFNTR</sequence>
<feature type="transmembrane region" description="Helical" evidence="1">
    <location>
        <begin position="9"/>
        <end position="28"/>
    </location>
</feature>
<proteinExistence type="predicted"/>
<dbReference type="Proteomes" id="UP000184069">
    <property type="component" value="Unassembled WGS sequence"/>
</dbReference>
<evidence type="ECO:0000313" key="2">
    <source>
        <dbReference type="EMBL" id="SHL10435.1"/>
    </source>
</evidence>
<evidence type="ECO:0000313" key="3">
    <source>
        <dbReference type="Proteomes" id="UP000184069"/>
    </source>
</evidence>
<reference evidence="2 3" key="1">
    <citation type="submission" date="2016-11" db="EMBL/GenBank/DDBJ databases">
        <authorList>
            <person name="Jaros S."/>
            <person name="Januszkiewicz K."/>
            <person name="Wedrychowicz H."/>
        </authorList>
    </citation>
    <scope>NUCLEOTIDE SEQUENCE [LARGE SCALE GENOMIC DNA]</scope>
    <source>
        <strain evidence="2 3">DSM 27621</strain>
    </source>
</reference>
<dbReference type="STRING" id="1423959.SAMN05444407_102254"/>
<dbReference type="EMBL" id="FRBM01000002">
    <property type="protein sequence ID" value="SHL10435.1"/>
    <property type="molecule type" value="Genomic_DNA"/>
</dbReference>
<dbReference type="AlphaFoldDB" id="A0A1M6XX78"/>
<protein>
    <recommendedName>
        <fullName evidence="4">DUF4280 domain-containing protein</fullName>
    </recommendedName>
</protein>
<dbReference type="Pfam" id="PF14107">
    <property type="entry name" value="DUF4280"/>
    <property type="match status" value="1"/>
</dbReference>
<accession>A0A1M6XX78</accession>
<evidence type="ECO:0008006" key="4">
    <source>
        <dbReference type="Google" id="ProtNLM"/>
    </source>
</evidence>
<gene>
    <name evidence="2" type="ORF">SAMN05444407_102254</name>
</gene>
<keyword evidence="1" id="KW-1133">Transmembrane helix</keyword>
<name>A0A1M6XX78_9FLAO</name>
<evidence type="ECO:0000256" key="1">
    <source>
        <dbReference type="SAM" id="Phobius"/>
    </source>
</evidence>
<organism evidence="2 3">
    <name type="scientific">Chryseobacterium contaminans</name>
    <dbReference type="NCBI Taxonomy" id="1423959"/>
    <lineage>
        <taxon>Bacteria</taxon>
        <taxon>Pseudomonadati</taxon>
        <taxon>Bacteroidota</taxon>
        <taxon>Flavobacteriia</taxon>
        <taxon>Flavobacteriales</taxon>
        <taxon>Weeksellaceae</taxon>
        <taxon>Chryseobacterium group</taxon>
        <taxon>Chryseobacterium</taxon>
    </lineage>
</organism>